<keyword evidence="3" id="KW-1185">Reference proteome</keyword>
<feature type="compositionally biased region" description="Polar residues" evidence="1">
    <location>
        <begin position="342"/>
        <end position="355"/>
    </location>
</feature>
<gene>
    <name evidence="2" type="ORF">CDEST_14411</name>
</gene>
<dbReference type="EMBL" id="CP137314">
    <property type="protein sequence ID" value="WQF89397.1"/>
    <property type="molecule type" value="Genomic_DNA"/>
</dbReference>
<dbReference type="KEGG" id="cdet:87950911"/>
<dbReference type="Proteomes" id="UP001322277">
    <property type="component" value="Chromosome 10"/>
</dbReference>
<evidence type="ECO:0000313" key="2">
    <source>
        <dbReference type="EMBL" id="WQF89397.1"/>
    </source>
</evidence>
<name>A0AAX4J1U4_9PEZI</name>
<accession>A0AAX4J1U4</accession>
<feature type="region of interest" description="Disordered" evidence="1">
    <location>
        <begin position="271"/>
        <end position="359"/>
    </location>
</feature>
<dbReference type="GeneID" id="87950911"/>
<reference evidence="3" key="1">
    <citation type="journal article" date="2023" name="bioRxiv">
        <title>Complete genome of the Medicago anthracnose fungus, Colletotrichum destructivum, reveals a mini-chromosome-like region within a core chromosome.</title>
        <authorList>
            <person name="Lapalu N."/>
            <person name="Simon A."/>
            <person name="Lu A."/>
            <person name="Plaumann P.-L."/>
            <person name="Amselem J."/>
            <person name="Pigne S."/>
            <person name="Auger A."/>
            <person name="Koch C."/>
            <person name="Dallery J.-F."/>
            <person name="O'Connell R.J."/>
        </authorList>
    </citation>
    <scope>NUCLEOTIDE SEQUENCE [LARGE SCALE GENOMIC DNA]</scope>
    <source>
        <strain evidence="3">CBS 520.97</strain>
    </source>
</reference>
<protein>
    <submittedName>
        <fullName evidence="2">Uncharacterized protein</fullName>
    </submittedName>
</protein>
<sequence>MTVLVRRPSLHSLNILTLSLSTMPSERLSKAGLEKLQAASNTPNKTAHDLEQVKGKVYAIAWSLSRVGKVGHQILLDERLSIAGPNDVRSLSDQITRSDSDDLIFWKAKLRCLEKHQGTIQIERVKGWVYTAMVGLGRMGKDGRSVLRTSGLCLQDGVVRCHTRSGEPEFGDRFAFWEERLRYLKNEHTSLQRPTANQAMYEFLSSDSEVEEDNAELALVEQHVYGWNDRMEGIAAWAETGAEALRPSRDDPNLRATSVEFEETATMKFGQCTNRKRPASNMNDDFDLGTKPKRQKRSKPSSASFSDVQPTPQIFEFPSTDGPEWAQKGQRDEPEITALPHGQSTTKCARSSTISGMVRASQRKRVVATDRVTAKAQRNELSSPGKPARARKRQRQTPLAEIGPRKTNPGRRAKQVISPAPRRSARLAALRLRNTV</sequence>
<dbReference type="RefSeq" id="XP_062786618.1">
    <property type="nucleotide sequence ID" value="XM_062930567.1"/>
</dbReference>
<evidence type="ECO:0000313" key="3">
    <source>
        <dbReference type="Proteomes" id="UP001322277"/>
    </source>
</evidence>
<organism evidence="2 3">
    <name type="scientific">Colletotrichum destructivum</name>
    <dbReference type="NCBI Taxonomy" id="34406"/>
    <lineage>
        <taxon>Eukaryota</taxon>
        <taxon>Fungi</taxon>
        <taxon>Dikarya</taxon>
        <taxon>Ascomycota</taxon>
        <taxon>Pezizomycotina</taxon>
        <taxon>Sordariomycetes</taxon>
        <taxon>Hypocreomycetidae</taxon>
        <taxon>Glomerellales</taxon>
        <taxon>Glomerellaceae</taxon>
        <taxon>Colletotrichum</taxon>
        <taxon>Colletotrichum destructivum species complex</taxon>
    </lineage>
</organism>
<feature type="region of interest" description="Disordered" evidence="1">
    <location>
        <begin position="377"/>
        <end position="422"/>
    </location>
</feature>
<evidence type="ECO:0000256" key="1">
    <source>
        <dbReference type="SAM" id="MobiDB-lite"/>
    </source>
</evidence>
<dbReference type="AlphaFoldDB" id="A0AAX4J1U4"/>
<proteinExistence type="predicted"/>